<reference evidence="2 3" key="1">
    <citation type="submission" date="2014-10" db="EMBL/GenBank/DDBJ databases">
        <title>Draft genome of the hookworm Ancylostoma caninum.</title>
        <authorList>
            <person name="Mitreva M."/>
        </authorList>
    </citation>
    <scope>NUCLEOTIDE SEQUENCE [LARGE SCALE GENOMIC DNA]</scope>
    <source>
        <strain evidence="2 3">Baltimore</strain>
    </source>
</reference>
<feature type="domain" description="SCP" evidence="1">
    <location>
        <begin position="1"/>
        <end position="110"/>
    </location>
</feature>
<dbReference type="SMART" id="SM00198">
    <property type="entry name" value="SCP"/>
    <property type="match status" value="1"/>
</dbReference>
<evidence type="ECO:0000259" key="1">
    <source>
        <dbReference type="SMART" id="SM00198"/>
    </source>
</evidence>
<keyword evidence="3" id="KW-1185">Reference proteome</keyword>
<dbReference type="STRING" id="29170.A0A368H3A5"/>
<proteinExistence type="predicted"/>
<dbReference type="Pfam" id="PF00188">
    <property type="entry name" value="CAP"/>
    <property type="match status" value="1"/>
</dbReference>
<dbReference type="Gene3D" id="3.40.33.10">
    <property type="entry name" value="CAP"/>
    <property type="match status" value="1"/>
</dbReference>
<comment type="caution">
    <text evidence="2">The sequence shown here is derived from an EMBL/GenBank/DDBJ whole genome shotgun (WGS) entry which is preliminary data.</text>
</comment>
<dbReference type="Proteomes" id="UP000252519">
    <property type="component" value="Unassembled WGS sequence"/>
</dbReference>
<evidence type="ECO:0000313" key="2">
    <source>
        <dbReference type="EMBL" id="RCN49737.1"/>
    </source>
</evidence>
<dbReference type="OrthoDB" id="5825814at2759"/>
<gene>
    <name evidence="2" type="ORF">ANCCAN_04193</name>
</gene>
<name>A0A368H3A5_ANCCA</name>
<protein>
    <submittedName>
        <fullName evidence="2">SCP-like protein</fullName>
    </submittedName>
</protein>
<organism evidence="2 3">
    <name type="scientific">Ancylostoma caninum</name>
    <name type="common">Dog hookworm</name>
    <dbReference type="NCBI Taxonomy" id="29170"/>
    <lineage>
        <taxon>Eukaryota</taxon>
        <taxon>Metazoa</taxon>
        <taxon>Ecdysozoa</taxon>
        <taxon>Nematoda</taxon>
        <taxon>Chromadorea</taxon>
        <taxon>Rhabditida</taxon>
        <taxon>Rhabditina</taxon>
        <taxon>Rhabditomorpha</taxon>
        <taxon>Strongyloidea</taxon>
        <taxon>Ancylostomatidae</taxon>
        <taxon>Ancylostomatinae</taxon>
        <taxon>Ancylostoma</taxon>
    </lineage>
</organism>
<accession>A0A368H3A5</accession>
<dbReference type="InterPro" id="IPR014044">
    <property type="entry name" value="CAP_dom"/>
</dbReference>
<evidence type="ECO:0000313" key="3">
    <source>
        <dbReference type="Proteomes" id="UP000252519"/>
    </source>
</evidence>
<dbReference type="InterPro" id="IPR035940">
    <property type="entry name" value="CAP_sf"/>
</dbReference>
<dbReference type="CDD" id="cd05380">
    <property type="entry name" value="CAP_euk"/>
    <property type="match status" value="1"/>
</dbReference>
<dbReference type="SUPFAM" id="SSF55797">
    <property type="entry name" value="PR-1-like"/>
    <property type="match status" value="1"/>
</dbReference>
<sequence>MLSQEYDCDAEASAYESAEKCEDNASSHEKYDENLHVIDEEQQYHDPVLEAGNSWWSEVLDTYKNVYNSTINANFANMAWDTRERFGCAIFTCSKKHHVVCHYPKIEKTEGEQIYKIGDGPCSDCKDYNSTVTCDEELCSAIF</sequence>
<dbReference type="AlphaFoldDB" id="A0A368H3A5"/>
<dbReference type="EMBL" id="JOJR01000030">
    <property type="protein sequence ID" value="RCN49737.1"/>
    <property type="molecule type" value="Genomic_DNA"/>
</dbReference>